<keyword evidence="3 5" id="KW-1133">Transmembrane helix</keyword>
<feature type="transmembrane region" description="Helical" evidence="5">
    <location>
        <begin position="160"/>
        <end position="186"/>
    </location>
</feature>
<dbReference type="Pfam" id="PF00335">
    <property type="entry name" value="Tetraspanin"/>
    <property type="match status" value="1"/>
</dbReference>
<evidence type="ECO:0008006" key="8">
    <source>
        <dbReference type="Google" id="ProtNLM"/>
    </source>
</evidence>
<reference evidence="7" key="1">
    <citation type="submission" date="2023-11" db="UniProtKB">
        <authorList>
            <consortium name="WormBaseParasite"/>
        </authorList>
    </citation>
    <scope>IDENTIFICATION</scope>
</reference>
<evidence type="ECO:0000256" key="1">
    <source>
        <dbReference type="ARBA" id="ARBA00004141"/>
    </source>
</evidence>
<evidence type="ECO:0000313" key="6">
    <source>
        <dbReference type="Proteomes" id="UP000050790"/>
    </source>
</evidence>
<name>A0AA84ZS46_9TREM</name>
<protein>
    <recommendedName>
        <fullName evidence="8">Tetraspanin</fullName>
    </recommendedName>
</protein>
<dbReference type="Gene3D" id="1.10.1450.10">
    <property type="entry name" value="Tetraspanin"/>
    <property type="match status" value="1"/>
</dbReference>
<feature type="transmembrane region" description="Helical" evidence="5">
    <location>
        <begin position="53"/>
        <end position="76"/>
    </location>
</feature>
<proteinExistence type="predicted"/>
<dbReference type="AlphaFoldDB" id="A0AA84ZS46"/>
<dbReference type="SUPFAM" id="SSF48652">
    <property type="entry name" value="Tetraspanin"/>
    <property type="match status" value="1"/>
</dbReference>
<dbReference type="InterPro" id="IPR018499">
    <property type="entry name" value="Tetraspanin/Peripherin"/>
</dbReference>
<keyword evidence="4 5" id="KW-0472">Membrane</keyword>
<keyword evidence="2 5" id="KW-0812">Transmembrane</keyword>
<evidence type="ECO:0000256" key="2">
    <source>
        <dbReference type="ARBA" id="ARBA00022692"/>
    </source>
</evidence>
<comment type="subcellular location">
    <subcellularLocation>
        <location evidence="1">Membrane</location>
        <topology evidence="1">Multi-pass membrane protein</topology>
    </subcellularLocation>
</comment>
<evidence type="ECO:0000313" key="7">
    <source>
        <dbReference type="WBParaSite" id="SMRG1_45020.4"/>
    </source>
</evidence>
<organism evidence="6 7">
    <name type="scientific">Schistosoma margrebowiei</name>
    <dbReference type="NCBI Taxonomy" id="48269"/>
    <lineage>
        <taxon>Eukaryota</taxon>
        <taxon>Metazoa</taxon>
        <taxon>Spiralia</taxon>
        <taxon>Lophotrochozoa</taxon>
        <taxon>Platyhelminthes</taxon>
        <taxon>Trematoda</taxon>
        <taxon>Digenea</taxon>
        <taxon>Strigeidida</taxon>
        <taxon>Schistosomatoidea</taxon>
        <taxon>Schistosomatidae</taxon>
        <taxon>Schistosoma</taxon>
    </lineage>
</organism>
<dbReference type="WBParaSite" id="SMRG1_45020.4">
    <property type="protein sequence ID" value="SMRG1_45020.4"/>
    <property type="gene ID" value="SMRG1_45020"/>
</dbReference>
<evidence type="ECO:0000256" key="5">
    <source>
        <dbReference type="SAM" id="Phobius"/>
    </source>
</evidence>
<dbReference type="CDD" id="cd03127">
    <property type="entry name" value="tetraspanin_LEL"/>
    <property type="match status" value="1"/>
</dbReference>
<accession>A0AA84ZS46</accession>
<evidence type="ECO:0000256" key="4">
    <source>
        <dbReference type="ARBA" id="ARBA00023136"/>
    </source>
</evidence>
<dbReference type="InterPro" id="IPR008952">
    <property type="entry name" value="Tetraspanin_EC2_sf"/>
</dbReference>
<dbReference type="GO" id="GO:0016020">
    <property type="term" value="C:membrane"/>
    <property type="evidence" value="ECO:0007669"/>
    <property type="project" value="UniProtKB-SubCell"/>
</dbReference>
<evidence type="ECO:0000256" key="3">
    <source>
        <dbReference type="ARBA" id="ARBA00022989"/>
    </source>
</evidence>
<sequence>MILSIAEKYWKNIIILSNVIFIVYSIVLISLGIDKLNYLNRFTIILHNTIPIIIPMIISSGLLCLFTAFIGIISLIKQIQYIALIFFMKVNSSLHESIVHYHMDYDIKNEFNNLQMSLGCCGASYFRDYLKIHSTVPSSCKPTSYGFGCVRAISRYMQQYIIMLMYLCFIFAILKGIYIIISILLFRKTVGKGNSSV</sequence>
<feature type="transmembrane region" description="Helical" evidence="5">
    <location>
        <begin position="12"/>
        <end position="33"/>
    </location>
</feature>
<dbReference type="Proteomes" id="UP000050790">
    <property type="component" value="Unassembled WGS sequence"/>
</dbReference>